<feature type="compositionally biased region" description="Low complexity" evidence="1">
    <location>
        <begin position="31"/>
        <end position="53"/>
    </location>
</feature>
<accession>A0A7W5AVM0</accession>
<dbReference type="Proteomes" id="UP000570361">
    <property type="component" value="Unassembled WGS sequence"/>
</dbReference>
<keyword evidence="2" id="KW-0732">Signal</keyword>
<dbReference type="AlphaFoldDB" id="A0A7W5AVM0"/>
<evidence type="ECO:0000313" key="5">
    <source>
        <dbReference type="Proteomes" id="UP000570361"/>
    </source>
</evidence>
<keyword evidence="5" id="KW-1185">Reference proteome</keyword>
<protein>
    <submittedName>
        <fullName evidence="4">Putative aldouronate transport system substrate-binding protein</fullName>
    </submittedName>
</protein>
<dbReference type="RefSeq" id="WP_183598891.1">
    <property type="nucleotide sequence ID" value="NZ_JACHXK010000003.1"/>
</dbReference>
<dbReference type="InterPro" id="IPR022627">
    <property type="entry name" value="DUF3502"/>
</dbReference>
<feature type="signal peptide" evidence="2">
    <location>
        <begin position="1"/>
        <end position="23"/>
    </location>
</feature>
<organism evidence="4 5">
    <name type="scientific">Paenibacillus phyllosphaerae</name>
    <dbReference type="NCBI Taxonomy" id="274593"/>
    <lineage>
        <taxon>Bacteria</taxon>
        <taxon>Bacillati</taxon>
        <taxon>Bacillota</taxon>
        <taxon>Bacilli</taxon>
        <taxon>Bacillales</taxon>
        <taxon>Paenibacillaceae</taxon>
        <taxon>Paenibacillus</taxon>
    </lineage>
</organism>
<feature type="chain" id="PRO_5039598658" evidence="2">
    <location>
        <begin position="24"/>
        <end position="506"/>
    </location>
</feature>
<feature type="region of interest" description="Disordered" evidence="1">
    <location>
        <begin position="31"/>
        <end position="54"/>
    </location>
</feature>
<dbReference type="PROSITE" id="PS51257">
    <property type="entry name" value="PROKAR_LIPOPROTEIN"/>
    <property type="match status" value="1"/>
</dbReference>
<evidence type="ECO:0000259" key="3">
    <source>
        <dbReference type="Pfam" id="PF12010"/>
    </source>
</evidence>
<feature type="domain" description="DUF3502" evidence="3">
    <location>
        <begin position="436"/>
        <end position="504"/>
    </location>
</feature>
<dbReference type="InterPro" id="IPR006059">
    <property type="entry name" value="SBP"/>
</dbReference>
<dbReference type="EMBL" id="JACHXK010000003">
    <property type="protein sequence ID" value="MBB3109608.1"/>
    <property type="molecule type" value="Genomic_DNA"/>
</dbReference>
<dbReference type="Pfam" id="PF01547">
    <property type="entry name" value="SBP_bac_1"/>
    <property type="match status" value="1"/>
</dbReference>
<name>A0A7W5AVM0_9BACL</name>
<evidence type="ECO:0000256" key="2">
    <source>
        <dbReference type="SAM" id="SignalP"/>
    </source>
</evidence>
<proteinExistence type="predicted"/>
<dbReference type="InterPro" id="IPR050490">
    <property type="entry name" value="Bact_solute-bd_prot1"/>
</dbReference>
<comment type="caution">
    <text evidence="4">The sequence shown here is derived from an EMBL/GenBank/DDBJ whole genome shotgun (WGS) entry which is preliminary data.</text>
</comment>
<dbReference type="Gene3D" id="3.40.190.10">
    <property type="entry name" value="Periplasmic binding protein-like II"/>
    <property type="match status" value="1"/>
</dbReference>
<dbReference type="SUPFAM" id="SSF53850">
    <property type="entry name" value="Periplasmic binding protein-like II"/>
    <property type="match status" value="1"/>
</dbReference>
<dbReference type="PANTHER" id="PTHR43649">
    <property type="entry name" value="ARABINOSE-BINDING PROTEIN-RELATED"/>
    <property type="match status" value="1"/>
</dbReference>
<evidence type="ECO:0000313" key="4">
    <source>
        <dbReference type="EMBL" id="MBB3109608.1"/>
    </source>
</evidence>
<dbReference type="PANTHER" id="PTHR43649:SF17">
    <property type="entry name" value="ABC TRANSPORTER SOLUTE BINDING PROTEIN-SUGAR TRANSPORT"/>
    <property type="match status" value="1"/>
</dbReference>
<sequence>MFKNKRMLAVGLTAMLGGTLALSGCSSNNNANNASNQPAPAEESSNANAPAAETKNEPVELIWYTIGTPQKDTDKVMAEVSKYTADKIGVTVKMTQLDWGDYSDKMKVLTASGTPMDILFTSSWAFDYVQNARKGAFLAIDDLLKSEGQGIQGVLDPAFLEGSKVEGHNYGIPANKELPALEVWRFNKTLVDKHGLDTSNVFSLESLEPLLKTIKEQEPDVVPFALNKDYMPVVPYDYLISNLPMAVKLDTTVYKVVNILDTPEMKQALKTMRAYYKAGYVSPEAATITSLDDVQKAGKWFIDRAATTPFADNQWSASLGYPVVSTPASESVVFNWSVMGSMQAISANSKHPEEAMKFLNLVNTDPVLRNMIDSGIEGTHYKMAGDNRMENLPDSKNYDMPTFSLGNVMLTFLNPGDPDNKWDEYKSFNGAGKPAPTLGFNFDASSVTNELAAIQNVKGEFWAALMTGTVDPDEYLPKAIEKFNAAGLDKIIAEAQKQLDAWRASK</sequence>
<gene>
    <name evidence="4" type="ORF">FHS18_001671</name>
</gene>
<evidence type="ECO:0000256" key="1">
    <source>
        <dbReference type="SAM" id="MobiDB-lite"/>
    </source>
</evidence>
<dbReference type="Pfam" id="PF12010">
    <property type="entry name" value="DUF3502"/>
    <property type="match status" value="1"/>
</dbReference>
<reference evidence="4 5" key="1">
    <citation type="submission" date="2020-08" db="EMBL/GenBank/DDBJ databases">
        <title>Genomic Encyclopedia of Type Strains, Phase III (KMG-III): the genomes of soil and plant-associated and newly described type strains.</title>
        <authorList>
            <person name="Whitman W."/>
        </authorList>
    </citation>
    <scope>NUCLEOTIDE SEQUENCE [LARGE SCALE GENOMIC DNA]</scope>
    <source>
        <strain evidence="4 5">CECT 5862</strain>
    </source>
</reference>